<feature type="transmembrane region" description="Helical" evidence="7">
    <location>
        <begin position="134"/>
        <end position="160"/>
    </location>
</feature>
<dbReference type="GO" id="GO:0005789">
    <property type="term" value="C:endoplasmic reticulum membrane"/>
    <property type="evidence" value="ECO:0007669"/>
    <property type="project" value="UniProtKB-SubCell"/>
</dbReference>
<evidence type="ECO:0000256" key="2">
    <source>
        <dbReference type="ARBA" id="ARBA00022692"/>
    </source>
</evidence>
<dbReference type="AlphaFoldDB" id="A0AAN9DZ84"/>
<keyword evidence="3" id="KW-0256">Endoplasmic reticulum</keyword>
<dbReference type="GO" id="GO:0006629">
    <property type="term" value="P:lipid metabolic process"/>
    <property type="evidence" value="ECO:0007669"/>
    <property type="project" value="UniProtKB-KW"/>
</dbReference>
<evidence type="ECO:0000256" key="1">
    <source>
        <dbReference type="ARBA" id="ARBA00004477"/>
    </source>
</evidence>
<keyword evidence="9" id="KW-1185">Reference proteome</keyword>
<proteinExistence type="predicted"/>
<evidence type="ECO:0000256" key="5">
    <source>
        <dbReference type="ARBA" id="ARBA00023098"/>
    </source>
</evidence>
<dbReference type="PANTHER" id="PTHR21212:SF5">
    <property type="entry name" value="SEIPIN-1"/>
    <property type="match status" value="1"/>
</dbReference>
<organism evidence="8 9">
    <name type="scientific">Crotalaria pallida</name>
    <name type="common">Smooth rattlebox</name>
    <name type="synonym">Crotalaria striata</name>
    <dbReference type="NCBI Taxonomy" id="3830"/>
    <lineage>
        <taxon>Eukaryota</taxon>
        <taxon>Viridiplantae</taxon>
        <taxon>Streptophyta</taxon>
        <taxon>Embryophyta</taxon>
        <taxon>Tracheophyta</taxon>
        <taxon>Spermatophyta</taxon>
        <taxon>Magnoliopsida</taxon>
        <taxon>eudicotyledons</taxon>
        <taxon>Gunneridae</taxon>
        <taxon>Pentapetalae</taxon>
        <taxon>rosids</taxon>
        <taxon>fabids</taxon>
        <taxon>Fabales</taxon>
        <taxon>Fabaceae</taxon>
        <taxon>Papilionoideae</taxon>
        <taxon>50 kb inversion clade</taxon>
        <taxon>genistoids sensu lato</taxon>
        <taxon>core genistoids</taxon>
        <taxon>Crotalarieae</taxon>
        <taxon>Crotalaria</taxon>
    </lineage>
</organism>
<feature type="transmembrane region" description="Helical" evidence="7">
    <location>
        <begin position="339"/>
        <end position="359"/>
    </location>
</feature>
<evidence type="ECO:0000313" key="9">
    <source>
        <dbReference type="Proteomes" id="UP001372338"/>
    </source>
</evidence>
<dbReference type="Proteomes" id="UP001372338">
    <property type="component" value="Unassembled WGS sequence"/>
</dbReference>
<keyword evidence="5" id="KW-0443">Lipid metabolism</keyword>
<dbReference type="InterPro" id="IPR009617">
    <property type="entry name" value="Seipin"/>
</dbReference>
<comment type="subcellular location">
    <subcellularLocation>
        <location evidence="1">Endoplasmic reticulum membrane</location>
        <topology evidence="1">Multi-pass membrane protein</topology>
    </subcellularLocation>
</comment>
<gene>
    <name evidence="8" type="ORF">RIF29_38036</name>
</gene>
<accession>A0AAN9DZ84</accession>
<dbReference type="Pfam" id="PF06775">
    <property type="entry name" value="Seipin"/>
    <property type="match status" value="1"/>
</dbReference>
<dbReference type="PANTHER" id="PTHR21212">
    <property type="entry name" value="BERNARDINELLI-SEIP CONGENITAL LIPODYSTROPHY 2 HOMOLOG BSCL2 PROTEIN"/>
    <property type="match status" value="1"/>
</dbReference>
<comment type="caution">
    <text evidence="8">The sequence shown here is derived from an EMBL/GenBank/DDBJ whole genome shotgun (WGS) entry which is preliminary data.</text>
</comment>
<name>A0AAN9DZ84_CROPI</name>
<evidence type="ECO:0000313" key="8">
    <source>
        <dbReference type="EMBL" id="KAK7243245.1"/>
    </source>
</evidence>
<evidence type="ECO:0000256" key="7">
    <source>
        <dbReference type="SAM" id="Phobius"/>
    </source>
</evidence>
<protein>
    <recommendedName>
        <fullName evidence="10">Seipin</fullName>
    </recommendedName>
</protein>
<evidence type="ECO:0000256" key="3">
    <source>
        <dbReference type="ARBA" id="ARBA00022824"/>
    </source>
</evidence>
<evidence type="ECO:0008006" key="10">
    <source>
        <dbReference type="Google" id="ProtNLM"/>
    </source>
</evidence>
<dbReference type="CDD" id="cd23995">
    <property type="entry name" value="Seipin_BSCL2_like"/>
    <property type="match status" value="1"/>
</dbReference>
<keyword evidence="6 7" id="KW-0472">Membrane</keyword>
<reference evidence="8 9" key="1">
    <citation type="submission" date="2024-01" db="EMBL/GenBank/DDBJ databases">
        <title>The genomes of 5 underutilized Papilionoideae crops provide insights into root nodulation and disease resistanc.</title>
        <authorList>
            <person name="Yuan L."/>
        </authorList>
    </citation>
    <scope>NUCLEOTIDE SEQUENCE [LARGE SCALE GENOMIC DNA]</scope>
    <source>
        <strain evidence="8">ZHUSHIDOU_FW_LH</strain>
        <tissue evidence="8">Leaf</tissue>
    </source>
</reference>
<keyword evidence="2 7" id="KW-0812">Transmembrane</keyword>
<dbReference type="EMBL" id="JAYWIO010000008">
    <property type="protein sequence ID" value="KAK7243245.1"/>
    <property type="molecule type" value="Genomic_DNA"/>
</dbReference>
<sequence>MSNMDEEMTSLLGKSVAVNNDPYPPAFNYSLSIQETALHTVTMEQYQQHDEFFLLPKPSNWFEKLVSFQVDLIYNCLVSIFSPIHTLFTVASKSYHRAEETKDNVESAVQQVPSQITYGSTLLLKKLGLGFLNAAYVCMVLALVLIVATVVGVCLVRFWVEEPVVIKESLHFDYTDAHPSAVFLFDGGTGISGHIKKNKISVPVGHRYDVSLALLMPESDFNRDLGVFQLSAELLSVNGNVITKSSQPCMLKFRSSPVRLARTVLMGVPLVLGFSGESQKIKVEILRHKEDHRRTNAIRVTLHPRAGTSSLPQIYEAEIVMNSHLPWSKEFVRNWKWTFYVWVSLYVYIILLMFLLCFYRPLFFLVTPEYFSDDRVVSEVMTSGEHKDFLQAREGDDESEVSELLNKWKRSRKKRKAILGHGSDVVVPETIDSTASSISMTTKEEVTRTAVEDVDDDDDVVVEDSESVCLS</sequence>
<keyword evidence="4 7" id="KW-1133">Transmembrane helix</keyword>
<dbReference type="GO" id="GO:0140042">
    <property type="term" value="P:lipid droplet formation"/>
    <property type="evidence" value="ECO:0007669"/>
    <property type="project" value="UniProtKB-ARBA"/>
</dbReference>
<evidence type="ECO:0000256" key="6">
    <source>
        <dbReference type="ARBA" id="ARBA00023136"/>
    </source>
</evidence>
<evidence type="ECO:0000256" key="4">
    <source>
        <dbReference type="ARBA" id="ARBA00022989"/>
    </source>
</evidence>